<dbReference type="OrthoDB" id="10062061at2759"/>
<dbReference type="PANTHER" id="PTHR13808:SF1">
    <property type="entry name" value="HISTONE ACETYLTRANSFERASE"/>
    <property type="match status" value="1"/>
</dbReference>
<dbReference type="GO" id="GO:0004402">
    <property type="term" value="F:histone acetyltransferase activity"/>
    <property type="evidence" value="ECO:0007669"/>
    <property type="project" value="InterPro"/>
</dbReference>
<dbReference type="AlphaFoldDB" id="A0A0R3TPP3"/>
<evidence type="ECO:0000313" key="13">
    <source>
        <dbReference type="WBParaSite" id="HNAJ_0000945501-mRNA-1"/>
    </source>
</evidence>
<dbReference type="SMART" id="SM01250">
    <property type="entry name" value="KAT11"/>
    <property type="match status" value="1"/>
</dbReference>
<keyword evidence="7" id="KW-0539">Nucleus</keyword>
<feature type="compositionally biased region" description="Polar residues" evidence="9">
    <location>
        <begin position="167"/>
        <end position="181"/>
    </location>
</feature>
<keyword evidence="3" id="KW-0808">Transferase</keyword>
<evidence type="ECO:0000256" key="8">
    <source>
        <dbReference type="ARBA" id="ARBA00048017"/>
    </source>
</evidence>
<dbReference type="Proteomes" id="UP000278807">
    <property type="component" value="Unassembled WGS sequence"/>
</dbReference>
<dbReference type="GO" id="GO:0005667">
    <property type="term" value="C:transcription regulator complex"/>
    <property type="evidence" value="ECO:0007669"/>
    <property type="project" value="TreeGrafter"/>
</dbReference>
<dbReference type="InterPro" id="IPR013178">
    <property type="entry name" value="Histone_AcTrfase_Rtt109/CBP"/>
</dbReference>
<feature type="compositionally biased region" description="Basic residues" evidence="9">
    <location>
        <begin position="124"/>
        <end position="137"/>
    </location>
</feature>
<dbReference type="PANTHER" id="PTHR13808">
    <property type="entry name" value="CBP/P300-RELATED"/>
    <property type="match status" value="1"/>
</dbReference>
<feature type="region of interest" description="Disordered" evidence="9">
    <location>
        <begin position="1"/>
        <end position="68"/>
    </location>
</feature>
<keyword evidence="4" id="KW-0156">Chromatin regulator</keyword>
<evidence type="ECO:0000313" key="11">
    <source>
        <dbReference type="EMBL" id="VDO05951.1"/>
    </source>
</evidence>
<comment type="subcellular location">
    <subcellularLocation>
        <location evidence="1">Nucleus</location>
    </subcellularLocation>
</comment>
<dbReference type="Pfam" id="PF08214">
    <property type="entry name" value="HAT_KAT11"/>
    <property type="match status" value="1"/>
</dbReference>
<feature type="compositionally biased region" description="Basic residues" evidence="9">
    <location>
        <begin position="17"/>
        <end position="27"/>
    </location>
</feature>
<feature type="region of interest" description="Disordered" evidence="9">
    <location>
        <begin position="218"/>
        <end position="257"/>
    </location>
</feature>
<evidence type="ECO:0000256" key="9">
    <source>
        <dbReference type="SAM" id="MobiDB-lite"/>
    </source>
</evidence>
<feature type="compositionally biased region" description="Basic and acidic residues" evidence="9">
    <location>
        <begin position="1"/>
        <end position="11"/>
    </location>
</feature>
<dbReference type="WBParaSite" id="HNAJ_0000945501-mRNA-1">
    <property type="protein sequence ID" value="HNAJ_0000945501-mRNA-1"/>
    <property type="gene ID" value="HNAJ_0000945501"/>
</dbReference>
<evidence type="ECO:0000256" key="1">
    <source>
        <dbReference type="ARBA" id="ARBA00004123"/>
    </source>
</evidence>
<dbReference type="GO" id="GO:0045944">
    <property type="term" value="P:positive regulation of transcription by RNA polymerase II"/>
    <property type="evidence" value="ECO:0007669"/>
    <property type="project" value="TreeGrafter"/>
</dbReference>
<evidence type="ECO:0000256" key="7">
    <source>
        <dbReference type="ARBA" id="ARBA00023242"/>
    </source>
</evidence>
<dbReference type="InterPro" id="IPR013083">
    <property type="entry name" value="Znf_RING/FYVE/PHD"/>
</dbReference>
<dbReference type="GO" id="GO:0031490">
    <property type="term" value="F:chromatin DNA binding"/>
    <property type="evidence" value="ECO:0007669"/>
    <property type="project" value="TreeGrafter"/>
</dbReference>
<dbReference type="EC" id="2.3.1.48" evidence="2"/>
<name>A0A0R3TPP3_RODNA</name>
<dbReference type="Gene3D" id="3.30.40.10">
    <property type="entry name" value="Zinc/RING finger domain, C3HC4 (zinc finger)"/>
    <property type="match status" value="1"/>
</dbReference>
<evidence type="ECO:0000256" key="4">
    <source>
        <dbReference type="ARBA" id="ARBA00022853"/>
    </source>
</evidence>
<dbReference type="EMBL" id="UZAE01012616">
    <property type="protein sequence ID" value="VDO05951.1"/>
    <property type="molecule type" value="Genomic_DNA"/>
</dbReference>
<dbReference type="GO" id="GO:0005634">
    <property type="term" value="C:nucleus"/>
    <property type="evidence" value="ECO:0007669"/>
    <property type="project" value="UniProtKB-SubCell"/>
</dbReference>
<protein>
    <recommendedName>
        <fullName evidence="2">histone acetyltransferase</fullName>
        <ecNumber evidence="2">2.3.1.48</ecNumber>
    </recommendedName>
</protein>
<dbReference type="PROSITE" id="PS51727">
    <property type="entry name" value="CBP_P300_HAT"/>
    <property type="match status" value="1"/>
</dbReference>
<evidence type="ECO:0000256" key="3">
    <source>
        <dbReference type="ARBA" id="ARBA00022679"/>
    </source>
</evidence>
<keyword evidence="12" id="KW-1185">Reference proteome</keyword>
<feature type="domain" description="CBP/p300-type HAT" evidence="10">
    <location>
        <begin position="456"/>
        <end position="693"/>
    </location>
</feature>
<organism evidence="13">
    <name type="scientific">Rodentolepis nana</name>
    <name type="common">Dwarf tapeworm</name>
    <name type="synonym">Hymenolepis nana</name>
    <dbReference type="NCBI Taxonomy" id="102285"/>
    <lineage>
        <taxon>Eukaryota</taxon>
        <taxon>Metazoa</taxon>
        <taxon>Spiralia</taxon>
        <taxon>Lophotrochozoa</taxon>
        <taxon>Platyhelminthes</taxon>
        <taxon>Cestoda</taxon>
        <taxon>Eucestoda</taxon>
        <taxon>Cyclophyllidea</taxon>
        <taxon>Hymenolepididae</taxon>
        <taxon>Rodentolepis</taxon>
    </lineage>
</organism>
<feature type="compositionally biased region" description="Polar residues" evidence="9">
    <location>
        <begin position="55"/>
        <end position="67"/>
    </location>
</feature>
<sequence length="693" mass="79276">MPKRKYEKDTAEFANASKRRRLQRRPSSRFSVDLDASPQQSEPEQYHSAMEGQAAENTNVALGTPNSRRSRFGIITRSEISSCPSEQTQVVNNDLEKESTIHVPEIIVISSDSEVNGPPVSSRTRSRVRRARRRRASRVPQDTETTPEAPQRSQGSLMENTLPPEANQESSVLNSQLQSDSMAPEVLRLSEPLMEPPQTQESESTIPCVGMTSPVLPEQSEMIPGSSRDRQNLIESEVTPTASNPGPSIRKRKARKRAPLSPLSLQRAALAQLAKKTSCKRLLELLEQFNASWNAAREISGNMENGEGVPGCDLTGKSRLEIVDMFANIVFTIFMASSAIYTDLEAGSNPLRTYRSEILDLLENIVKFPFAPFTDGCSNKLWDALEKLHEILLKESSTLYDMVDNNIAYEEERIKCSRCRREWHKYCALHVKEFEKTAFICPPCRQKLGICTTPNLYDSARWPKCELSQFIERKVNEFLESKEVPYSEVIIRVLSDSTSKYELNANANLKFYETARSFNYREKGIFAFQKCSDSNYVCFFGFYVQEYGQDSAEPNRDRVYLSYLDSVPYFKPKNLRTGVYHEILCAYMEYVKMLNFKAVHLWASPPVDDIEYIFNNHPPSQRMPNVARLVQWYKSMVDQAIERGIVLRDYTLKEYVTKYCNMPPTCLPYFKGDHWPNRVVEIMKVSTLTPLLW</sequence>
<accession>A0A0R3TPP3</accession>
<keyword evidence="6" id="KW-0804">Transcription</keyword>
<reference evidence="11 12" key="2">
    <citation type="submission" date="2018-11" db="EMBL/GenBank/DDBJ databases">
        <authorList>
            <consortium name="Pathogen Informatics"/>
        </authorList>
    </citation>
    <scope>NUCLEOTIDE SEQUENCE [LARGE SCALE GENOMIC DNA]</scope>
</reference>
<dbReference type="GO" id="GO:0000123">
    <property type="term" value="C:histone acetyltransferase complex"/>
    <property type="evidence" value="ECO:0007669"/>
    <property type="project" value="TreeGrafter"/>
</dbReference>
<dbReference type="STRING" id="102285.A0A0R3TPP3"/>
<evidence type="ECO:0000313" key="12">
    <source>
        <dbReference type="Proteomes" id="UP000278807"/>
    </source>
</evidence>
<evidence type="ECO:0000256" key="5">
    <source>
        <dbReference type="ARBA" id="ARBA00023015"/>
    </source>
</evidence>
<keyword evidence="5" id="KW-0805">Transcription regulation</keyword>
<comment type="catalytic activity">
    <reaction evidence="8">
        <text>L-lysyl-[protein] + acetyl-CoA = N(6)-acetyl-L-lysyl-[protein] + CoA + H(+)</text>
        <dbReference type="Rhea" id="RHEA:45948"/>
        <dbReference type="Rhea" id="RHEA-COMP:9752"/>
        <dbReference type="Rhea" id="RHEA-COMP:10731"/>
        <dbReference type="ChEBI" id="CHEBI:15378"/>
        <dbReference type="ChEBI" id="CHEBI:29969"/>
        <dbReference type="ChEBI" id="CHEBI:57287"/>
        <dbReference type="ChEBI" id="CHEBI:57288"/>
        <dbReference type="ChEBI" id="CHEBI:61930"/>
        <dbReference type="EC" id="2.3.1.48"/>
    </reaction>
</comment>
<proteinExistence type="predicted"/>
<evidence type="ECO:0000256" key="6">
    <source>
        <dbReference type="ARBA" id="ARBA00023163"/>
    </source>
</evidence>
<gene>
    <name evidence="11" type="ORF">HNAJ_LOCUS9450</name>
</gene>
<evidence type="ECO:0000259" key="10">
    <source>
        <dbReference type="PROSITE" id="PS51727"/>
    </source>
</evidence>
<feature type="compositionally biased region" description="Polar residues" evidence="9">
    <location>
        <begin position="140"/>
        <end position="159"/>
    </location>
</feature>
<reference evidence="13" key="1">
    <citation type="submission" date="2017-02" db="UniProtKB">
        <authorList>
            <consortium name="WormBaseParasite"/>
        </authorList>
    </citation>
    <scope>IDENTIFICATION</scope>
</reference>
<feature type="region of interest" description="Disordered" evidence="9">
    <location>
        <begin position="112"/>
        <end position="183"/>
    </location>
</feature>
<dbReference type="InterPro" id="IPR031162">
    <property type="entry name" value="CBP_P300_HAT"/>
</dbReference>
<evidence type="ECO:0000256" key="2">
    <source>
        <dbReference type="ARBA" id="ARBA00013184"/>
    </source>
</evidence>
<dbReference type="GO" id="GO:0003713">
    <property type="term" value="F:transcription coactivator activity"/>
    <property type="evidence" value="ECO:0007669"/>
    <property type="project" value="TreeGrafter"/>
</dbReference>